<organism evidence="2 3">
    <name type="scientific">Glossina palpalis gambiensis</name>
    <dbReference type="NCBI Taxonomy" id="67801"/>
    <lineage>
        <taxon>Eukaryota</taxon>
        <taxon>Metazoa</taxon>
        <taxon>Ecdysozoa</taxon>
        <taxon>Arthropoda</taxon>
        <taxon>Hexapoda</taxon>
        <taxon>Insecta</taxon>
        <taxon>Pterygota</taxon>
        <taxon>Neoptera</taxon>
        <taxon>Endopterygota</taxon>
        <taxon>Diptera</taxon>
        <taxon>Brachycera</taxon>
        <taxon>Muscomorpha</taxon>
        <taxon>Hippoboscoidea</taxon>
        <taxon>Glossinidae</taxon>
        <taxon>Glossina</taxon>
    </lineage>
</organism>
<evidence type="ECO:0000256" key="1">
    <source>
        <dbReference type="SAM" id="SignalP"/>
    </source>
</evidence>
<keyword evidence="1" id="KW-0732">Signal</keyword>
<dbReference type="VEuPathDB" id="VectorBase:GPPI003811"/>
<keyword evidence="3" id="KW-1185">Reference proteome</keyword>
<dbReference type="EMBL" id="JXJN01001363">
    <property type="status" value="NOT_ANNOTATED_CDS"/>
    <property type="molecule type" value="Genomic_DNA"/>
</dbReference>
<dbReference type="Proteomes" id="UP000092460">
    <property type="component" value="Unassembled WGS sequence"/>
</dbReference>
<feature type="chain" id="PRO_5008404030" evidence="1">
    <location>
        <begin position="26"/>
        <end position="59"/>
    </location>
</feature>
<evidence type="ECO:0000313" key="2">
    <source>
        <dbReference type="EnsemblMetazoa" id="GPPI003811-PA"/>
    </source>
</evidence>
<protein>
    <submittedName>
        <fullName evidence="2">Uncharacterized protein</fullName>
    </submittedName>
</protein>
<name>A0A1B0APE2_9MUSC</name>
<reference evidence="2" key="2">
    <citation type="submission" date="2020-05" db="UniProtKB">
        <authorList>
            <consortium name="EnsemblMetazoa"/>
        </authorList>
    </citation>
    <scope>IDENTIFICATION</scope>
    <source>
        <strain evidence="2">IAEA</strain>
    </source>
</reference>
<accession>A0A1B0APE2</accession>
<feature type="signal peptide" evidence="1">
    <location>
        <begin position="1"/>
        <end position="25"/>
    </location>
</feature>
<sequence length="59" mass="6328">MRFYKHKQQMNGSTFHLLIFSIVSAMNQVGLCIAGQGMQRGEASKLVSILSATVGGTAL</sequence>
<evidence type="ECO:0000313" key="3">
    <source>
        <dbReference type="Proteomes" id="UP000092460"/>
    </source>
</evidence>
<dbReference type="AlphaFoldDB" id="A0A1B0APE2"/>
<proteinExistence type="predicted"/>
<dbReference type="EnsemblMetazoa" id="GPPI003811-RA">
    <property type="protein sequence ID" value="GPPI003811-PA"/>
    <property type="gene ID" value="GPPI003811"/>
</dbReference>
<reference evidence="3" key="1">
    <citation type="submission" date="2015-01" db="EMBL/GenBank/DDBJ databases">
        <authorList>
            <person name="Aksoy S."/>
            <person name="Warren W."/>
            <person name="Wilson R.K."/>
        </authorList>
    </citation>
    <scope>NUCLEOTIDE SEQUENCE [LARGE SCALE GENOMIC DNA]</scope>
    <source>
        <strain evidence="3">IAEA</strain>
    </source>
</reference>